<keyword evidence="3" id="KW-1185">Reference proteome</keyword>
<organism evidence="2 3">
    <name type="scientific">Paucidesulfovibrio gracilis DSM 16080</name>
    <dbReference type="NCBI Taxonomy" id="1121449"/>
    <lineage>
        <taxon>Bacteria</taxon>
        <taxon>Pseudomonadati</taxon>
        <taxon>Thermodesulfobacteriota</taxon>
        <taxon>Desulfovibrionia</taxon>
        <taxon>Desulfovibrionales</taxon>
        <taxon>Desulfovibrionaceae</taxon>
        <taxon>Paucidesulfovibrio</taxon>
    </lineage>
</organism>
<dbReference type="Gene3D" id="2.160.20.80">
    <property type="entry name" value="E3 ubiquitin-protein ligase SopA"/>
    <property type="match status" value="1"/>
</dbReference>
<feature type="domain" description="Adenylate cyclase class-I N-terminal" evidence="1">
    <location>
        <begin position="698"/>
        <end position="887"/>
    </location>
</feature>
<accession>A0A1T4XZN8</accession>
<sequence>MRSARPGSFAVRLGIGSLPLSVNTGTYMAPTPDFHQLAETLGTHLYPPRPMEDTDLAALLSPLVKARQQMLQSGQHAVSLELRAALDDTVVHLHNLALARRSSAMLNATLSGLLRLGPSGWHMTGRLLVRGNVNPSVCTSLLDSLPSHCLPGLLHALLPVRHELDKALVSWMDSLANQCSDISDAELQTFALELNLDGERISSVLQAKLCTTAFSSALLQNALTSSSAMLRSCRCVHALRLADTAKQLLLRCVKHPRLASPEAIRRLAGTLSPDDATSLQALELLARSSGILKLIPTAIVGLDRLGSPCVGELVESLCAKSPQLAHALPNLVPTLTAPDAHAFLKPLPPGQRQQACATMMQCITELQPGFTERLATEPALFGTESLTAHAAAASRVREQRLDSLKLQTPQPPAARPCQANGNALKRLFRKKQSSLGELLENTPNPRDHQRPQSVLHNSAFQGRTISNLDIHESHFHQVQFVGTTFFGVDFSDSTLLEADFTGCTFTNCCFRNTRLHETRLQDCQLIRCDFTDSMFTNCELESCAIEYSVLGSVLWDTCAFRLFRFRGCTLTRCRFQHCELLSVLMRCLWVTGTVWHQTTFAGTTWLYSSLRHTIFHEIESQSCEMQHCTVQNSRVFGAATGLPSVDMDEIRQQSILAEQFCVKALRTSAAPPNATFASVAPKPTIVWCRLRSIRIQETKMRRNNQRRIRLAQQTAQDTPFLTIVPFLISSTVFEEAQGLQGVPVCRIAGYTPDPTTLDLVKQWFPSSSATPPQGSPLIIASLSTIGSVGTVAQTRHSDADFWVCYDADSAPPKAVEGLRNKLDALSRWAEETFGVEAHFFLMRQEDVKQNNFGFSDKESSGTAQALMLKEEYYRTCVILAGKIPGWWLTPPECSATHYGAWLNMAQSDPLAQPRRFMDNGHAAPVPASEFLGAALWQIVKGIDSPFKSILKLGLLEQYAHEGPTRPLLCDRIKRDILRGHEAAPADPYTAMARTVCNHYRALDNAEAMQLVPRALRLKTEMQTWPRLSSIPVEHEHAHLLKLFSKASTFSQVSAPAPVSFAQALRFGNDISRHMISSYTRIRNTPQARAKAAIDPADLTRLGRRIAVNYASKKNKIQRVPILGIPQRHFAELHLSAQKNPGKPTTWTIAGKAGKKGRAHAEQYEILARSPLPIRMFAWMVFNKLYTPDALLHADQNIAPLSTPDVRNILNKLDRSLITSTTFNIDPDTFLRQERITRALLVANLTAPPESDKLLDLTAVYTTNWGEVFCTRLDEPQNALKSGLHAYLKSMLPHAQPVPPEIQVYYPKRSLCPRLKLVSSSGR</sequence>
<dbReference type="PANTHER" id="PTHR38760:SF1">
    <property type="entry name" value="ADENYLATE CYCLASE"/>
    <property type="match status" value="1"/>
</dbReference>
<dbReference type="EMBL" id="FUYC01000022">
    <property type="protein sequence ID" value="SKA95034.1"/>
    <property type="molecule type" value="Genomic_DNA"/>
</dbReference>
<dbReference type="InterPro" id="IPR001646">
    <property type="entry name" value="5peptide_repeat"/>
</dbReference>
<evidence type="ECO:0000313" key="3">
    <source>
        <dbReference type="Proteomes" id="UP000190027"/>
    </source>
</evidence>
<dbReference type="GO" id="GO:0004016">
    <property type="term" value="F:adenylate cyclase activity"/>
    <property type="evidence" value="ECO:0007669"/>
    <property type="project" value="InterPro"/>
</dbReference>
<evidence type="ECO:0000313" key="2">
    <source>
        <dbReference type="EMBL" id="SKA95034.1"/>
    </source>
</evidence>
<dbReference type="Pfam" id="PF13599">
    <property type="entry name" value="Pentapeptide_4"/>
    <property type="match status" value="1"/>
</dbReference>
<proteinExistence type="predicted"/>
<dbReference type="PANTHER" id="PTHR38760">
    <property type="entry name" value="ADENYLATE CYCLASE"/>
    <property type="match status" value="1"/>
</dbReference>
<dbReference type="SUPFAM" id="SSF141571">
    <property type="entry name" value="Pentapeptide repeat-like"/>
    <property type="match status" value="2"/>
</dbReference>
<dbReference type="STRING" id="1121449.SAMN02745704_02631"/>
<reference evidence="2 3" key="1">
    <citation type="submission" date="2017-02" db="EMBL/GenBank/DDBJ databases">
        <authorList>
            <person name="Peterson S.W."/>
        </authorList>
    </citation>
    <scope>NUCLEOTIDE SEQUENCE [LARGE SCALE GENOMIC DNA]</scope>
    <source>
        <strain evidence="2 3">DSM 16080</strain>
    </source>
</reference>
<gene>
    <name evidence="2" type="ORF">SAMN02745704_02631</name>
</gene>
<dbReference type="Proteomes" id="UP000190027">
    <property type="component" value="Unassembled WGS sequence"/>
</dbReference>
<name>A0A1T4XZN8_9BACT</name>
<protein>
    <submittedName>
        <fullName evidence="2">Adenylate cyclase, class 1</fullName>
    </submittedName>
</protein>
<dbReference type="Pfam" id="PF01295">
    <property type="entry name" value="Adenylate_cycl"/>
    <property type="match status" value="1"/>
</dbReference>
<dbReference type="Pfam" id="PF12633">
    <property type="entry name" value="Adenyl_cycl_N"/>
    <property type="match status" value="1"/>
</dbReference>
<dbReference type="InterPro" id="IPR000274">
    <property type="entry name" value="Adenylate_cyclase_1"/>
</dbReference>
<evidence type="ECO:0000259" key="1">
    <source>
        <dbReference type="Pfam" id="PF12633"/>
    </source>
</evidence>
<dbReference type="InterPro" id="IPR024685">
    <property type="entry name" value="Adenylate_cyclase_1_N"/>
</dbReference>
<dbReference type="GO" id="GO:0006171">
    <property type="term" value="P:cAMP biosynthetic process"/>
    <property type="evidence" value="ECO:0007669"/>
    <property type="project" value="InterPro"/>
</dbReference>